<evidence type="ECO:0000256" key="5">
    <source>
        <dbReference type="ARBA" id="ARBA00022898"/>
    </source>
</evidence>
<protein>
    <submittedName>
        <fullName evidence="7">PLP-dependent transferase</fullName>
    </submittedName>
</protein>
<evidence type="ECO:0000256" key="2">
    <source>
        <dbReference type="ARBA" id="ARBA00007441"/>
    </source>
</evidence>
<dbReference type="PANTHER" id="PTHR42790">
    <property type="entry name" value="AMINOTRANSFERASE"/>
    <property type="match status" value="1"/>
</dbReference>
<dbReference type="Pfam" id="PF00155">
    <property type="entry name" value="Aminotran_1_2"/>
    <property type="match status" value="1"/>
</dbReference>
<dbReference type="InterPro" id="IPR050859">
    <property type="entry name" value="Class-I_PLP-dep_aminotransf"/>
</dbReference>
<dbReference type="InterPro" id="IPR004839">
    <property type="entry name" value="Aminotransferase_I/II_large"/>
</dbReference>
<evidence type="ECO:0000313" key="7">
    <source>
        <dbReference type="EMBL" id="KLO14530.1"/>
    </source>
</evidence>
<comment type="cofactor">
    <cofactor evidence="1">
        <name>pyridoxal 5'-phosphate</name>
        <dbReference type="ChEBI" id="CHEBI:597326"/>
    </cofactor>
</comment>
<evidence type="ECO:0000256" key="1">
    <source>
        <dbReference type="ARBA" id="ARBA00001933"/>
    </source>
</evidence>
<evidence type="ECO:0000256" key="4">
    <source>
        <dbReference type="ARBA" id="ARBA00022679"/>
    </source>
</evidence>
<dbReference type="SUPFAM" id="SSF53383">
    <property type="entry name" value="PLP-dependent transferases"/>
    <property type="match status" value="1"/>
</dbReference>
<dbReference type="CDD" id="cd00609">
    <property type="entry name" value="AAT_like"/>
    <property type="match status" value="1"/>
</dbReference>
<keyword evidence="3" id="KW-0032">Aminotransferase</keyword>
<dbReference type="OrthoDB" id="691673at2759"/>
<name>A0A0H2RRD6_9AGAM</name>
<dbReference type="GO" id="GO:0008483">
    <property type="term" value="F:transaminase activity"/>
    <property type="evidence" value="ECO:0007669"/>
    <property type="project" value="UniProtKB-KW"/>
</dbReference>
<evidence type="ECO:0000256" key="3">
    <source>
        <dbReference type="ARBA" id="ARBA00022576"/>
    </source>
</evidence>
<dbReference type="EMBL" id="KQ085942">
    <property type="protein sequence ID" value="KLO14530.1"/>
    <property type="molecule type" value="Genomic_DNA"/>
</dbReference>
<keyword evidence="5" id="KW-0663">Pyridoxal phosphate</keyword>
<gene>
    <name evidence="7" type="ORF">SCHPADRAFT_914823</name>
</gene>
<evidence type="ECO:0000259" key="6">
    <source>
        <dbReference type="Pfam" id="PF00155"/>
    </source>
</evidence>
<comment type="similarity">
    <text evidence="2">Belongs to the class-I pyridoxal-phosphate-dependent aminotransferase family.</text>
</comment>
<dbReference type="AlphaFoldDB" id="A0A0H2RRD6"/>
<dbReference type="Gene3D" id="3.40.640.10">
    <property type="entry name" value="Type I PLP-dependent aspartate aminotransferase-like (Major domain)"/>
    <property type="match status" value="2"/>
</dbReference>
<accession>A0A0H2RRD6</accession>
<dbReference type="PANTHER" id="PTHR42790:SF1">
    <property type="entry name" value="AROMATIC AMINO ACID AMINOTRANSFERASE, HYPOTHETICAL (EUROFUNG)"/>
    <property type="match status" value="1"/>
</dbReference>
<dbReference type="FunCoup" id="A0A0H2RRD6">
    <property type="interactions" value="140"/>
</dbReference>
<feature type="domain" description="Aminotransferase class I/classII large" evidence="6">
    <location>
        <begin position="123"/>
        <end position="406"/>
    </location>
</feature>
<dbReference type="InParanoid" id="A0A0H2RRD6"/>
<sequence>MESLNEKHLPKAIDLSHHLSELSKSRQPSPLKRLARYWGQPGLISLAGGMPAPDYFPVSVLSADTLVKDSFALVPTEKSSSPVSWFWKLFGSGGSTKKERTEHISVPKYASSPEDVNLAIALQYGTAQGLVPLQKFMKEFSSKVYQPAYENFAVLVHAGNTDAWFKAVSTLCNPGEQFLVEEWTYPSAMATARPLGMSPAAIKIDGEGMRSDDLRKVLSEWDEKERGAKRPHVMYTVPVGQNPTGATMGSTRKKEIYDICVEYDIIIVEDDPYYFLQFGKYMPKSERVYNTPRATKDVDEEAAYVASLAPSYLKFDYQGRVIRLDTFSKTVAPGSRLGWFTCNEVFAERLERQGESSTQAPCGFGQAIITQLLTKQWGYAGYVRWLRGLGTEYTMRRDFFVDSLYEEFHMTRTVATQGAWAGSTAYIARPRPEDVKALTGRDYADEKHAFGEKPLFSLVPPSSGMFVWLKIEFENHPSFTSPEDRAELELKLWTALAEANVLVGPGWFFAAADEVQKEAEGHLRIAFSGNSFEDMKQATKIMRKVFVEFFRPT</sequence>
<dbReference type="InterPro" id="IPR015421">
    <property type="entry name" value="PyrdxlP-dep_Trfase_major"/>
</dbReference>
<keyword evidence="8" id="KW-1185">Reference proteome</keyword>
<dbReference type="STRING" id="27342.A0A0H2RRD6"/>
<proteinExistence type="inferred from homology"/>
<organism evidence="7 8">
    <name type="scientific">Schizopora paradoxa</name>
    <dbReference type="NCBI Taxonomy" id="27342"/>
    <lineage>
        <taxon>Eukaryota</taxon>
        <taxon>Fungi</taxon>
        <taxon>Dikarya</taxon>
        <taxon>Basidiomycota</taxon>
        <taxon>Agaricomycotina</taxon>
        <taxon>Agaricomycetes</taxon>
        <taxon>Hymenochaetales</taxon>
        <taxon>Schizoporaceae</taxon>
        <taxon>Schizopora</taxon>
    </lineage>
</organism>
<keyword evidence="4 7" id="KW-0808">Transferase</keyword>
<dbReference type="GO" id="GO:1901605">
    <property type="term" value="P:alpha-amino acid metabolic process"/>
    <property type="evidence" value="ECO:0007669"/>
    <property type="project" value="TreeGrafter"/>
</dbReference>
<dbReference type="InterPro" id="IPR015424">
    <property type="entry name" value="PyrdxlP-dep_Trfase"/>
</dbReference>
<evidence type="ECO:0000313" key="8">
    <source>
        <dbReference type="Proteomes" id="UP000053477"/>
    </source>
</evidence>
<dbReference type="Proteomes" id="UP000053477">
    <property type="component" value="Unassembled WGS sequence"/>
</dbReference>
<dbReference type="GO" id="GO:0030170">
    <property type="term" value="F:pyridoxal phosphate binding"/>
    <property type="evidence" value="ECO:0007669"/>
    <property type="project" value="InterPro"/>
</dbReference>
<reference evidence="7 8" key="1">
    <citation type="submission" date="2015-04" db="EMBL/GenBank/DDBJ databases">
        <title>Complete genome sequence of Schizopora paradoxa KUC8140, a cosmopolitan wood degrader in East Asia.</title>
        <authorList>
            <consortium name="DOE Joint Genome Institute"/>
            <person name="Min B."/>
            <person name="Park H."/>
            <person name="Jang Y."/>
            <person name="Kim J.-J."/>
            <person name="Kim K.H."/>
            <person name="Pangilinan J."/>
            <person name="Lipzen A."/>
            <person name="Riley R."/>
            <person name="Grigoriev I.V."/>
            <person name="Spatafora J.W."/>
            <person name="Choi I.-G."/>
        </authorList>
    </citation>
    <scope>NUCLEOTIDE SEQUENCE [LARGE SCALE GENOMIC DNA]</scope>
    <source>
        <strain evidence="7 8">KUC8140</strain>
    </source>
</reference>